<dbReference type="SMART" id="SM00460">
    <property type="entry name" value="TGc"/>
    <property type="match status" value="1"/>
</dbReference>
<comment type="caution">
    <text evidence="2">The sequence shown here is derived from an EMBL/GenBank/DDBJ whole genome shotgun (WGS) entry which is preliminary data.</text>
</comment>
<organism evidence="2">
    <name type="scientific">marine sediment metagenome</name>
    <dbReference type="NCBI Taxonomy" id="412755"/>
    <lineage>
        <taxon>unclassified sequences</taxon>
        <taxon>metagenomes</taxon>
        <taxon>ecological metagenomes</taxon>
    </lineage>
</organism>
<sequence length="246" mass="28232">LEAEKSYSILQNFMFDRYSIETKINPARLSIGYDESRKLFKKYTASDGIIPSNHERIEKLGKAIVGRERNPYRKARAIYNWVLKRLESAEAGTAEDYDIIQALDSQKGGSFIYSGLFCALVRAVNIPCRPVAGWLIGRDLRSSRHYWAEFYLEKVGWVPVDPLLGEGKLRVSLAPEIDPKDFYFCNLDFSHITFSKGLINLNQMNPEGRVVRRKDIPSLQLFHEEATGNLFSYSAYWSDIEVLGIY</sequence>
<name>X1HF06_9ZZZZ</name>
<dbReference type="Pfam" id="PF01841">
    <property type="entry name" value="Transglut_core"/>
    <property type="match status" value="1"/>
</dbReference>
<proteinExistence type="predicted"/>
<dbReference type="SUPFAM" id="SSF54001">
    <property type="entry name" value="Cysteine proteinases"/>
    <property type="match status" value="1"/>
</dbReference>
<dbReference type="PANTHER" id="PTHR38339:SF1">
    <property type="entry name" value="TRANSGLUTAMINASE-LIKE DOMAIN-CONTAINING PROTEIN"/>
    <property type="match status" value="1"/>
</dbReference>
<dbReference type="InterPro" id="IPR002931">
    <property type="entry name" value="Transglutaminase-like"/>
</dbReference>
<dbReference type="Gene3D" id="3.10.620.30">
    <property type="match status" value="1"/>
</dbReference>
<feature type="domain" description="Transglutaminase-like" evidence="1">
    <location>
        <begin position="102"/>
        <end position="164"/>
    </location>
</feature>
<feature type="non-terminal residue" evidence="2">
    <location>
        <position position="1"/>
    </location>
</feature>
<evidence type="ECO:0000313" key="2">
    <source>
        <dbReference type="EMBL" id="GAH67962.1"/>
    </source>
</evidence>
<dbReference type="PANTHER" id="PTHR38339">
    <property type="entry name" value="TRANSGLUTAMINASE DOMAIN PROTEIN"/>
    <property type="match status" value="1"/>
</dbReference>
<gene>
    <name evidence="2" type="ORF">S03H2_54600</name>
</gene>
<evidence type="ECO:0000259" key="1">
    <source>
        <dbReference type="SMART" id="SM00460"/>
    </source>
</evidence>
<accession>X1HF06</accession>
<dbReference type="EMBL" id="BARU01034816">
    <property type="protein sequence ID" value="GAH67962.1"/>
    <property type="molecule type" value="Genomic_DNA"/>
</dbReference>
<protein>
    <recommendedName>
        <fullName evidence="1">Transglutaminase-like domain-containing protein</fullName>
    </recommendedName>
</protein>
<reference evidence="2" key="1">
    <citation type="journal article" date="2014" name="Front. Microbiol.">
        <title>High frequency of phylogenetically diverse reductive dehalogenase-homologous genes in deep subseafloor sedimentary metagenomes.</title>
        <authorList>
            <person name="Kawai M."/>
            <person name="Futagami T."/>
            <person name="Toyoda A."/>
            <person name="Takaki Y."/>
            <person name="Nishi S."/>
            <person name="Hori S."/>
            <person name="Arai W."/>
            <person name="Tsubouchi T."/>
            <person name="Morono Y."/>
            <person name="Uchiyama I."/>
            <person name="Ito T."/>
            <person name="Fujiyama A."/>
            <person name="Inagaki F."/>
            <person name="Takami H."/>
        </authorList>
    </citation>
    <scope>NUCLEOTIDE SEQUENCE</scope>
    <source>
        <strain evidence="2">Expedition CK06-06</strain>
    </source>
</reference>
<dbReference type="InterPro" id="IPR038765">
    <property type="entry name" value="Papain-like_cys_pep_sf"/>
</dbReference>
<dbReference type="AlphaFoldDB" id="X1HF06"/>